<dbReference type="AlphaFoldDB" id="A0A7G9LNQ3"/>
<dbReference type="RefSeq" id="WP_187474583.1">
    <property type="nucleotide sequence ID" value="NZ_CP060693.1"/>
</dbReference>
<gene>
    <name evidence="1" type="ORF">HOO34_00470</name>
</gene>
<organism evidence="1 2">
    <name type="scientific">Aliarcobacter cryaerophilus</name>
    <dbReference type="NCBI Taxonomy" id="28198"/>
    <lineage>
        <taxon>Bacteria</taxon>
        <taxon>Pseudomonadati</taxon>
        <taxon>Campylobacterota</taxon>
        <taxon>Epsilonproteobacteria</taxon>
        <taxon>Campylobacterales</taxon>
        <taxon>Arcobacteraceae</taxon>
        <taxon>Aliarcobacter</taxon>
    </lineage>
</organism>
<evidence type="ECO:0000313" key="1">
    <source>
        <dbReference type="EMBL" id="QNM90252.1"/>
    </source>
</evidence>
<dbReference type="Proteomes" id="UP000515842">
    <property type="component" value="Chromosome"/>
</dbReference>
<proteinExistence type="predicted"/>
<sequence>MANNPELVSKLFYQSEGLIGKTVNLLKKASIKAIQSKREYISVDDIEYLPK</sequence>
<evidence type="ECO:0000313" key="2">
    <source>
        <dbReference type="Proteomes" id="UP000515842"/>
    </source>
</evidence>
<protein>
    <submittedName>
        <fullName evidence="1">Uncharacterized protein</fullName>
    </submittedName>
</protein>
<name>A0A7G9LNQ3_9BACT</name>
<accession>A0A7G9LNQ3</accession>
<dbReference type="EMBL" id="CP060693">
    <property type="protein sequence ID" value="QNM90252.1"/>
    <property type="molecule type" value="Genomic_DNA"/>
</dbReference>
<reference evidence="1 2" key="1">
    <citation type="journal article" date="2020" name="Front. Microbiol.">
        <title>Genomic Analysis and Antimicrobial Resistance of Aliarcobacter cryaerophilus Strains From German Water Poultry.</title>
        <authorList>
            <person name="Muller E."/>
            <person name="Hotzel H."/>
            <person name="Ahlers C."/>
            <person name="Hanel I."/>
            <person name="Tomaso H."/>
            <person name="Abdel-Glil M.Y."/>
        </authorList>
    </citation>
    <scope>NUCLEOTIDE SEQUENCE [LARGE SCALE GENOMIC DNA]</scope>
    <source>
        <strain evidence="1 2">16CS1285-4</strain>
    </source>
</reference>